<organism evidence="1 2">
    <name type="scientific">Ornithinibacillus halophilus</name>
    <dbReference type="NCBI Taxonomy" id="930117"/>
    <lineage>
        <taxon>Bacteria</taxon>
        <taxon>Bacillati</taxon>
        <taxon>Bacillota</taxon>
        <taxon>Bacilli</taxon>
        <taxon>Bacillales</taxon>
        <taxon>Bacillaceae</taxon>
        <taxon>Ornithinibacillus</taxon>
    </lineage>
</organism>
<protein>
    <recommendedName>
        <fullName evidence="3">IDEAL domain-containing protein</fullName>
    </recommendedName>
</protein>
<name>A0A1M5EVG4_9BACI</name>
<dbReference type="OrthoDB" id="2905540at2"/>
<proteinExistence type="predicted"/>
<dbReference type="AlphaFoldDB" id="A0A1M5EVG4"/>
<dbReference type="Proteomes" id="UP000183988">
    <property type="component" value="Unassembled WGS sequence"/>
</dbReference>
<dbReference type="STRING" id="930117.SAMN05216225_100654"/>
<keyword evidence="2" id="KW-1185">Reference proteome</keyword>
<gene>
    <name evidence="1" type="ORF">SAMN05216225_100654</name>
</gene>
<evidence type="ECO:0000313" key="1">
    <source>
        <dbReference type="EMBL" id="SHF83146.1"/>
    </source>
</evidence>
<evidence type="ECO:0000313" key="2">
    <source>
        <dbReference type="Proteomes" id="UP000183988"/>
    </source>
</evidence>
<dbReference type="EMBL" id="FQVW01000006">
    <property type="protein sequence ID" value="SHF83146.1"/>
    <property type="molecule type" value="Genomic_DNA"/>
</dbReference>
<dbReference type="RefSeq" id="WP_072888609.1">
    <property type="nucleotide sequence ID" value="NZ_FQVW01000006.1"/>
</dbReference>
<reference evidence="1 2" key="1">
    <citation type="submission" date="2016-11" db="EMBL/GenBank/DDBJ databases">
        <authorList>
            <person name="Jaros S."/>
            <person name="Januszkiewicz K."/>
            <person name="Wedrychowicz H."/>
        </authorList>
    </citation>
    <scope>NUCLEOTIDE SEQUENCE [LARGE SCALE GENOMIC DNA]</scope>
    <source>
        <strain evidence="1 2">IBRC-M 10683</strain>
    </source>
</reference>
<accession>A0A1M5EVG4</accession>
<evidence type="ECO:0008006" key="3">
    <source>
        <dbReference type="Google" id="ProtNLM"/>
    </source>
</evidence>
<sequence>MKRKNFYENLTTELLGCFYCYVLDNIKKEKHLSTMNFERKLIEQVAKKREISLLELKIIGRWFIEKEIHLMNDER</sequence>